<dbReference type="STRING" id="1344418.A0A1D2VJW8"/>
<feature type="region of interest" description="Disordered" evidence="4">
    <location>
        <begin position="1"/>
        <end position="71"/>
    </location>
</feature>
<keyword evidence="7" id="KW-1185">Reference proteome</keyword>
<dbReference type="InterPro" id="IPR017923">
    <property type="entry name" value="TFIIS_N"/>
</dbReference>
<feature type="compositionally biased region" description="Basic and acidic residues" evidence="4">
    <location>
        <begin position="325"/>
        <end position="340"/>
    </location>
</feature>
<reference evidence="7" key="1">
    <citation type="submission" date="2016-05" db="EMBL/GenBank/DDBJ databases">
        <title>Comparative genomics of biotechnologically important yeasts.</title>
        <authorList>
            <consortium name="DOE Joint Genome Institute"/>
            <person name="Riley R."/>
            <person name="Haridas S."/>
            <person name="Wolfe K.H."/>
            <person name="Lopes M.R."/>
            <person name="Hittinger C.T."/>
            <person name="Goker M."/>
            <person name="Salamov A."/>
            <person name="Wisecaver J."/>
            <person name="Long T.M."/>
            <person name="Aerts A.L."/>
            <person name="Barry K."/>
            <person name="Choi C."/>
            <person name="Clum A."/>
            <person name="Coughlan A.Y."/>
            <person name="Deshpande S."/>
            <person name="Douglass A.P."/>
            <person name="Hanson S.J."/>
            <person name="Klenk H.-P."/>
            <person name="Labutti K."/>
            <person name="Lapidus A."/>
            <person name="Lindquist E."/>
            <person name="Lipzen A."/>
            <person name="Meier-Kolthoff J.P."/>
            <person name="Ohm R.A."/>
            <person name="Otillar R.P."/>
            <person name="Pangilinan J."/>
            <person name="Peng Y."/>
            <person name="Rokas A."/>
            <person name="Rosa C.A."/>
            <person name="Scheuner C."/>
            <person name="Sibirny A.A."/>
            <person name="Slot J.C."/>
            <person name="Stielow J.B."/>
            <person name="Sun H."/>
            <person name="Kurtzman C.P."/>
            <person name="Blackwell M."/>
            <person name="Grigoriev I.V."/>
            <person name="Jeffries T.W."/>
        </authorList>
    </citation>
    <scope>NUCLEOTIDE SEQUENCE [LARGE SCALE GENOMIC DNA]</scope>
    <source>
        <strain evidence="7">DSM 1968</strain>
    </source>
</reference>
<feature type="domain" description="TFIIS N-terminal" evidence="5">
    <location>
        <begin position="200"/>
        <end position="277"/>
    </location>
</feature>
<dbReference type="InParanoid" id="A0A1D2VJW8"/>
<evidence type="ECO:0000256" key="1">
    <source>
        <dbReference type="ARBA" id="ARBA00037349"/>
    </source>
</evidence>
<evidence type="ECO:0000313" key="7">
    <source>
        <dbReference type="Proteomes" id="UP000095038"/>
    </source>
</evidence>
<dbReference type="OrthoDB" id="21124at2759"/>
<evidence type="ECO:0000313" key="6">
    <source>
        <dbReference type="EMBL" id="ODV61893.1"/>
    </source>
</evidence>
<dbReference type="GeneID" id="30966586"/>
<proteinExistence type="inferred from homology"/>
<sequence>MNESDAHPAPDSESHSIAEVQRTDAQDFDHDDLSEVDEDAPEPEEDPFSLSIHKKRSSSQANTQYDDHPVPVVNGIGVRLSRKEYGPGLSAGNQSYANTEEVLDSNERRKREYEEKLDAAVQSLSKKKKRKKIDSVDLEQQQDAKIERLKNEMAYAAEQDEAALNNKIPATNKLLLLPKVKEILLRADLADSILDNNLLAAIRKWLEPLPDASLPAFEIQKCLFDSISKLPIKTIHLQESGLGKVMLFYQKSKRVEPSLKRQADRLVGEWTRPIMNKSDSYKNKTIQKVDFDINKFLKRKFASQNSNQNSLSKSMQNKSTASNDKQNRKSIYEEKAEGRNRTVAPEVRTTAYRIAPVVDITTLNTSKTSQAALAGVGASLNKDEQFKRIKNKMQYINKKKARAQGGVSIEGRNLS</sequence>
<dbReference type="EMBL" id="KV454478">
    <property type="protein sequence ID" value="ODV61893.1"/>
    <property type="molecule type" value="Genomic_DNA"/>
</dbReference>
<evidence type="ECO:0000259" key="5">
    <source>
        <dbReference type="PROSITE" id="PS51319"/>
    </source>
</evidence>
<dbReference type="FunCoup" id="A0A1D2VJW8">
    <property type="interactions" value="359"/>
</dbReference>
<dbReference type="PROSITE" id="PS51319">
    <property type="entry name" value="TFIIS_N"/>
    <property type="match status" value="1"/>
</dbReference>
<feature type="compositionally biased region" description="Basic and acidic residues" evidence="4">
    <location>
        <begin position="1"/>
        <end position="33"/>
    </location>
</feature>
<dbReference type="AlphaFoldDB" id="A0A1D2VJW8"/>
<gene>
    <name evidence="6" type="ORF">ASCRUDRAFT_75150</name>
</gene>
<dbReference type="Proteomes" id="UP000095038">
    <property type="component" value="Unassembled WGS sequence"/>
</dbReference>
<feature type="compositionally biased region" description="Acidic residues" evidence="4">
    <location>
        <begin position="34"/>
        <end position="47"/>
    </location>
</feature>
<evidence type="ECO:0000256" key="4">
    <source>
        <dbReference type="SAM" id="MobiDB-lite"/>
    </source>
</evidence>
<accession>A0A1D2VJW8</accession>
<name>A0A1D2VJW8_9ASCO</name>
<dbReference type="InterPro" id="IPR035441">
    <property type="entry name" value="TFIIS/LEDGF_dom_sf"/>
</dbReference>
<dbReference type="InterPro" id="IPR051037">
    <property type="entry name" value="RNAPII_TF_IWS1"/>
</dbReference>
<feature type="compositionally biased region" description="Low complexity" evidence="4">
    <location>
        <begin position="304"/>
        <end position="319"/>
    </location>
</feature>
<comment type="similarity">
    <text evidence="2">Belongs to the IWS1 family.</text>
</comment>
<feature type="region of interest" description="Disordered" evidence="4">
    <location>
        <begin position="304"/>
        <end position="343"/>
    </location>
</feature>
<keyword evidence="3" id="KW-0539">Nucleus</keyword>
<evidence type="ECO:0000256" key="3">
    <source>
        <dbReference type="PROSITE-ProRule" id="PRU00649"/>
    </source>
</evidence>
<dbReference type="RefSeq" id="XP_020048200.1">
    <property type="nucleotide sequence ID" value="XM_020192950.1"/>
</dbReference>
<protein>
    <recommendedName>
        <fullName evidence="5">TFIIS N-terminal domain-containing protein</fullName>
    </recommendedName>
</protein>
<comment type="subcellular location">
    <subcellularLocation>
        <location evidence="3">Nucleus</location>
    </subcellularLocation>
</comment>
<dbReference type="PANTHER" id="PTHR46010">
    <property type="entry name" value="PROTEIN IWS1 HOMOLOG"/>
    <property type="match status" value="1"/>
</dbReference>
<dbReference type="PANTHER" id="PTHR46010:SF1">
    <property type="entry name" value="PROTEIN IWS1 HOMOLOG"/>
    <property type="match status" value="1"/>
</dbReference>
<dbReference type="Pfam" id="PF08711">
    <property type="entry name" value="Med26"/>
    <property type="match status" value="1"/>
</dbReference>
<comment type="function">
    <text evidence="1">Transcription factor involved in RNA polymerase II transcription regulation. May function in both SPT15/TBP post-recruitment and recruitment steps of transcription.</text>
</comment>
<dbReference type="GO" id="GO:0005634">
    <property type="term" value="C:nucleus"/>
    <property type="evidence" value="ECO:0007669"/>
    <property type="project" value="UniProtKB-SubCell"/>
</dbReference>
<evidence type="ECO:0000256" key="2">
    <source>
        <dbReference type="ARBA" id="ARBA00037992"/>
    </source>
</evidence>
<organism evidence="6 7">
    <name type="scientific">Ascoidea rubescens DSM 1968</name>
    <dbReference type="NCBI Taxonomy" id="1344418"/>
    <lineage>
        <taxon>Eukaryota</taxon>
        <taxon>Fungi</taxon>
        <taxon>Dikarya</taxon>
        <taxon>Ascomycota</taxon>
        <taxon>Saccharomycotina</taxon>
        <taxon>Saccharomycetes</taxon>
        <taxon>Ascoideaceae</taxon>
        <taxon>Ascoidea</taxon>
    </lineage>
</organism>
<feature type="region of interest" description="Disordered" evidence="4">
    <location>
        <begin position="87"/>
        <end position="109"/>
    </location>
</feature>
<dbReference type="Gene3D" id="1.20.930.10">
    <property type="entry name" value="Conserved domain common to transcription factors TFIIS, elongin A, CRSP70"/>
    <property type="match status" value="1"/>
</dbReference>
<dbReference type="GO" id="GO:0016973">
    <property type="term" value="P:poly(A)+ mRNA export from nucleus"/>
    <property type="evidence" value="ECO:0007669"/>
    <property type="project" value="TreeGrafter"/>
</dbReference>